<evidence type="ECO:0000313" key="1">
    <source>
        <dbReference type="EMBL" id="CCG44859.1"/>
    </source>
</evidence>
<dbReference type="Pfam" id="PF19952">
    <property type="entry name" value="DUF6414"/>
    <property type="match status" value="1"/>
</dbReference>
<gene>
    <name evidence="1" type="ordered locus">HBHAL_2514</name>
</gene>
<dbReference type="PATRIC" id="fig|866895.3.peg.1526"/>
<reference evidence="1 2" key="1">
    <citation type="journal article" date="2013" name="Environ. Microbiol.">
        <title>Chloride and organic osmolytes: a hybrid strategy to cope with elevated salinities by the moderately halophilic, chloride-dependent bacterium Halobacillus halophilus.</title>
        <authorList>
            <person name="Saum S.H."/>
            <person name="Pfeiffer F."/>
            <person name="Palm P."/>
            <person name="Rampp M."/>
            <person name="Schuster S.C."/>
            <person name="Muller V."/>
            <person name="Oesterhelt D."/>
        </authorList>
    </citation>
    <scope>NUCLEOTIDE SEQUENCE [LARGE SCALE GENOMIC DNA]</scope>
    <source>
        <strain evidence="2">ATCC 35676 / DSM 2266 / JCM 20832 / KCTC 3685 / LMG 17431 / NBRC 102448 / NCIMB 2269</strain>
    </source>
</reference>
<organism evidence="1 2">
    <name type="scientific">Halobacillus halophilus (strain ATCC 35676 / DSM 2266 / JCM 20832 / KCTC 3685 / LMG 17431 / NBRC 102448 / NCIMB 2269)</name>
    <name type="common">Sporosarcina halophila</name>
    <dbReference type="NCBI Taxonomy" id="866895"/>
    <lineage>
        <taxon>Bacteria</taxon>
        <taxon>Bacillati</taxon>
        <taxon>Bacillota</taxon>
        <taxon>Bacilli</taxon>
        <taxon>Bacillales</taxon>
        <taxon>Bacillaceae</taxon>
        <taxon>Halobacillus</taxon>
    </lineage>
</organism>
<name>I0JL39_HALH3</name>
<proteinExistence type="predicted"/>
<sequence>MVIIYRDFIYYNGDKIESILAQINSGLLESVTDSKQKANQVGGRAKTTILMELLGFPISGEVNYNRTTTTNLQNTKSLHDYAFEEMRLGLQERNLLNDVTNLEHRSLKTTSRNFVKVTGKIAIFDYETLSQNLSNIGVLDRIINDKSIGDVSNPDFDPLDMMKIFADAQEQPDDEFEQFSKLVSTMYSDLTTIEMTSNTDLTFAGTINKEYLRETIRNIIYKYGSNLEGKWEMICQITKVPIKESTSITEKINEFGKSIKGPNLESEKTLADFMNKVINEFNQIQEAFASVNFPKIAVEPIAIYKEHK</sequence>
<dbReference type="RefSeq" id="WP_014642756.1">
    <property type="nucleotide sequence ID" value="NC_017668.1"/>
</dbReference>
<dbReference type="eggNOG" id="ENOG5032RNR">
    <property type="taxonomic scope" value="Bacteria"/>
</dbReference>
<protein>
    <submittedName>
        <fullName evidence="1">Uncharacterized protein</fullName>
    </submittedName>
</protein>
<dbReference type="AlphaFoldDB" id="I0JL39"/>
<accession>I0JL39</accession>
<evidence type="ECO:0000313" key="2">
    <source>
        <dbReference type="Proteomes" id="UP000007397"/>
    </source>
</evidence>
<dbReference type="HOGENOM" id="CLU_901982_0_0_9"/>
<dbReference type="Proteomes" id="UP000007397">
    <property type="component" value="Chromosome"/>
</dbReference>
<dbReference type="KEGG" id="hhd:HBHAL_2514"/>
<keyword evidence="2" id="KW-1185">Reference proteome</keyword>
<dbReference type="EMBL" id="HE717023">
    <property type="protein sequence ID" value="CCG44859.1"/>
    <property type="molecule type" value="Genomic_DNA"/>
</dbReference>
<dbReference type="InterPro" id="IPR045633">
    <property type="entry name" value="DUF6414"/>
</dbReference>